<evidence type="ECO:0000313" key="4">
    <source>
        <dbReference type="EMBL" id="CAF1159435.1"/>
    </source>
</evidence>
<evidence type="ECO:0000313" key="3">
    <source>
        <dbReference type="EMBL" id="CAF1152530.1"/>
    </source>
</evidence>
<dbReference type="OrthoDB" id="6275292at2759"/>
<evidence type="ECO:0000313" key="5">
    <source>
        <dbReference type="EMBL" id="CAF1392828.1"/>
    </source>
</evidence>
<proteinExistence type="predicted"/>
<evidence type="ECO:0000313" key="7">
    <source>
        <dbReference type="EMBL" id="CAF3644020.1"/>
    </source>
</evidence>
<keyword evidence="9" id="KW-1185">Reference proteome</keyword>
<feature type="region of interest" description="Disordered" evidence="1">
    <location>
        <begin position="165"/>
        <end position="185"/>
    </location>
</feature>
<evidence type="ECO:0000256" key="1">
    <source>
        <dbReference type="SAM" id="MobiDB-lite"/>
    </source>
</evidence>
<dbReference type="Proteomes" id="UP000663870">
    <property type="component" value="Unassembled WGS sequence"/>
</dbReference>
<dbReference type="EMBL" id="CAJNOH010000986">
    <property type="protein sequence ID" value="CAF1159435.1"/>
    <property type="molecule type" value="Genomic_DNA"/>
</dbReference>
<reference evidence="3" key="1">
    <citation type="submission" date="2021-02" db="EMBL/GenBank/DDBJ databases">
        <authorList>
            <person name="Nowell W R."/>
        </authorList>
    </citation>
    <scope>NUCLEOTIDE SEQUENCE</scope>
</reference>
<dbReference type="PANTHER" id="PTHR34914">
    <property type="entry name" value="LYMPHOCYTE EXPANSION MOLECULE"/>
    <property type="match status" value="1"/>
</dbReference>
<dbReference type="Proteomes" id="UP000663823">
    <property type="component" value="Unassembled WGS sequence"/>
</dbReference>
<name>A0A814SU55_9BILA</name>
<dbReference type="EMBL" id="CAJOAX010000745">
    <property type="protein sequence ID" value="CAF3644020.1"/>
    <property type="molecule type" value="Genomic_DNA"/>
</dbReference>
<dbReference type="PANTHER" id="PTHR34914:SF1">
    <property type="entry name" value="LYMPHOCYTE EXPANSION MOLECULE"/>
    <property type="match status" value="1"/>
</dbReference>
<evidence type="ECO:0000313" key="6">
    <source>
        <dbReference type="EMBL" id="CAF1406459.1"/>
    </source>
</evidence>
<dbReference type="EMBL" id="CAJNOL010001701">
    <property type="protein sequence ID" value="CAF1406459.1"/>
    <property type="molecule type" value="Genomic_DNA"/>
</dbReference>
<dbReference type="Pfam" id="PF07004">
    <property type="entry name" value="SHIPPO-rpt"/>
    <property type="match status" value="1"/>
</dbReference>
<feature type="compositionally biased region" description="Polar residues" evidence="1">
    <location>
        <begin position="165"/>
        <end position="182"/>
    </location>
</feature>
<evidence type="ECO:0000313" key="9">
    <source>
        <dbReference type="Proteomes" id="UP000663870"/>
    </source>
</evidence>
<gene>
    <name evidence="5" type="ORF">JXQ802_LOCUS34305</name>
    <name evidence="6" type="ORF">JXQ802_LOCUS35012</name>
    <name evidence="7" type="ORF">OTI717_LOCUS8993</name>
    <name evidence="3" type="ORF">PYM288_LOCUS22305</name>
    <name evidence="4" type="ORF">PYM288_LOCUS22660</name>
    <name evidence="2" type="ORF">RFH988_LOCUS14168</name>
</gene>
<dbReference type="Proteomes" id="UP000663882">
    <property type="component" value="Unassembled WGS sequence"/>
</dbReference>
<dbReference type="EMBL" id="CAJNOL010001622">
    <property type="protein sequence ID" value="CAF1392828.1"/>
    <property type="molecule type" value="Genomic_DNA"/>
</dbReference>
<organism evidence="3 8">
    <name type="scientific">Rotaria sordida</name>
    <dbReference type="NCBI Taxonomy" id="392033"/>
    <lineage>
        <taxon>Eukaryota</taxon>
        <taxon>Metazoa</taxon>
        <taxon>Spiralia</taxon>
        <taxon>Gnathifera</taxon>
        <taxon>Rotifera</taxon>
        <taxon>Eurotatoria</taxon>
        <taxon>Bdelloidea</taxon>
        <taxon>Philodinida</taxon>
        <taxon>Philodinidae</taxon>
        <taxon>Rotaria</taxon>
    </lineage>
</organism>
<evidence type="ECO:0000313" key="2">
    <source>
        <dbReference type="EMBL" id="CAF1000920.1"/>
    </source>
</evidence>
<dbReference type="Proteomes" id="UP000663854">
    <property type="component" value="Unassembled WGS sequence"/>
</dbReference>
<evidence type="ECO:0000313" key="8">
    <source>
        <dbReference type="Proteomes" id="UP000663854"/>
    </source>
</evidence>
<dbReference type="InterPro" id="IPR010736">
    <property type="entry name" value="SHIPPO-rpt"/>
</dbReference>
<sequence>MASVDIQHNTSPLGFSVKTPRFQSLGLHPELLTRVQNPTSSNIGPGCYDLIQYGNFSDKNVQNRRQGPNWQQALYTEQMAKIPHSSFKETYEKRQEDQRRIGPGAYSIDDFLIESDRKPRCIRGALDQLTPRFPKEQLDRAPPPGSYGIPDEKIVDKHWQQGSNIPSFEWNQGPRTLPSQGSKIGPGTYNLKSSIDELINKRVSEKGPYQLFTISRSAPITTGHYAILDTWDLSPDFPSKDYPNSISFTHELEKNKKQGAFSKLDRFQKKPTDRLAIEHPGLEPKNVDFPGPGTYDINRPWEQSDFHKKKVPFNATSSRNDKRSFTHSGANHSVGVGRYNLLGPIRDETIADKRKRPKRRNIGFSSTTTRFTSTDGELLLNERLKPQNLRTEQRTQLYRTGRVSS</sequence>
<protein>
    <submittedName>
        <fullName evidence="3">Uncharacterized protein</fullName>
    </submittedName>
</protein>
<dbReference type="EMBL" id="CAJNOH010000946">
    <property type="protein sequence ID" value="CAF1152530.1"/>
    <property type="molecule type" value="Genomic_DNA"/>
</dbReference>
<dbReference type="InterPro" id="IPR033557">
    <property type="entry name" value="CIMAP2"/>
</dbReference>
<accession>A0A814SU55</accession>
<dbReference type="EMBL" id="CAJNOO010000649">
    <property type="protein sequence ID" value="CAF1000920.1"/>
    <property type="molecule type" value="Genomic_DNA"/>
</dbReference>
<comment type="caution">
    <text evidence="3">The sequence shown here is derived from an EMBL/GenBank/DDBJ whole genome shotgun (WGS) entry which is preliminary data.</text>
</comment>
<dbReference type="AlphaFoldDB" id="A0A814SU55"/>